<dbReference type="Proteomes" id="UP000654075">
    <property type="component" value="Unassembled WGS sequence"/>
</dbReference>
<feature type="non-terminal residue" evidence="1">
    <location>
        <position position="1"/>
    </location>
</feature>
<name>A0A813F6B2_POLGL</name>
<protein>
    <submittedName>
        <fullName evidence="1">Uncharacterized protein</fullName>
    </submittedName>
</protein>
<feature type="non-terminal residue" evidence="1">
    <location>
        <position position="99"/>
    </location>
</feature>
<comment type="caution">
    <text evidence="1">The sequence shown here is derived from an EMBL/GenBank/DDBJ whole genome shotgun (WGS) entry which is preliminary data.</text>
</comment>
<gene>
    <name evidence="1" type="ORF">PGLA1383_LOCUS26198</name>
</gene>
<accession>A0A813F6B2</accession>
<dbReference type="Gene3D" id="1.25.40.10">
    <property type="entry name" value="Tetratricopeptide repeat domain"/>
    <property type="match status" value="1"/>
</dbReference>
<dbReference type="InterPro" id="IPR011990">
    <property type="entry name" value="TPR-like_helical_dom_sf"/>
</dbReference>
<keyword evidence="2" id="KW-1185">Reference proteome</keyword>
<evidence type="ECO:0000313" key="2">
    <source>
        <dbReference type="Proteomes" id="UP000654075"/>
    </source>
</evidence>
<dbReference type="AlphaFoldDB" id="A0A813F6B2"/>
<dbReference type="EMBL" id="CAJNNV010022760">
    <property type="protein sequence ID" value="CAE8608321.1"/>
    <property type="molecule type" value="Genomic_DNA"/>
</dbReference>
<evidence type="ECO:0000313" key="1">
    <source>
        <dbReference type="EMBL" id="CAE8608321.1"/>
    </source>
</evidence>
<sequence length="99" mass="10776">PCVLRLSVSCRGHPVGLEGAKKSTGLIAELLSCAKQNGAGSWQMALHLLWELVAKGPKPRLPLYGATMSACARDRQWHAALELLRSVRQQLLRPDSAAY</sequence>
<organism evidence="1 2">
    <name type="scientific">Polarella glacialis</name>
    <name type="common">Dinoflagellate</name>
    <dbReference type="NCBI Taxonomy" id="89957"/>
    <lineage>
        <taxon>Eukaryota</taxon>
        <taxon>Sar</taxon>
        <taxon>Alveolata</taxon>
        <taxon>Dinophyceae</taxon>
        <taxon>Suessiales</taxon>
        <taxon>Suessiaceae</taxon>
        <taxon>Polarella</taxon>
    </lineage>
</organism>
<reference evidence="1" key="1">
    <citation type="submission" date="2021-02" db="EMBL/GenBank/DDBJ databases">
        <authorList>
            <person name="Dougan E. K."/>
            <person name="Rhodes N."/>
            <person name="Thang M."/>
            <person name="Chan C."/>
        </authorList>
    </citation>
    <scope>NUCLEOTIDE SEQUENCE</scope>
</reference>
<proteinExistence type="predicted"/>